<evidence type="ECO:0000259" key="2">
    <source>
        <dbReference type="Pfam" id="PF04773"/>
    </source>
</evidence>
<evidence type="ECO:0000259" key="3">
    <source>
        <dbReference type="Pfam" id="PF16344"/>
    </source>
</evidence>
<dbReference type="GO" id="GO:0016989">
    <property type="term" value="F:sigma factor antagonist activity"/>
    <property type="evidence" value="ECO:0007669"/>
    <property type="project" value="TreeGrafter"/>
</dbReference>
<feature type="transmembrane region" description="Helical" evidence="1">
    <location>
        <begin position="85"/>
        <end position="105"/>
    </location>
</feature>
<dbReference type="EMBL" id="SAYW01000003">
    <property type="protein sequence ID" value="RWU07448.1"/>
    <property type="molecule type" value="Genomic_DNA"/>
</dbReference>
<dbReference type="AlphaFoldDB" id="A0A3S3R641"/>
<sequence>MNLKKLEPSQRIIHLISGYISGSLSDDESMELKNWTNQSAANTLLFEELTNADYRSEILKKWMPEETEESLRSLKLRLPEKRKIWWPYAAAATVAFLLGITYYQVQVDKHPVQQKIVQEIRPGSDNATLTLAGGEKIDLASAANGKLAQQSNVLIQKTADGRLLYSNADQAPSSAKANSIYNTISTPMGGQFQLQLPDGTKVWLNAASSLKYPASFSGLEDRPVELSGEAYFEVAHDKTHPFIVKTTDQTIKVLGTHFNVNSYADEHKTTTTLEQGKIQVSYGNKTKIITPGEQAIATHEELLVDKANLETALAWKNGELLFNNADIQTIMRQVSRWYNVTVKYEGVLPKRTFTGGMPRNADLSALLKVLALNDIHFEVNGRVITVKP</sequence>
<keyword evidence="1" id="KW-1133">Transmembrane helix</keyword>
<reference evidence="4 5" key="1">
    <citation type="submission" date="2018-06" db="EMBL/GenBank/DDBJ databases">
        <title>Pedobacter endophyticus sp. nov., an endophytic bacterium isolated from a leaf of Triticum aestivum.</title>
        <authorList>
            <person name="Zhang L."/>
        </authorList>
    </citation>
    <scope>NUCLEOTIDE SEQUENCE [LARGE SCALE GENOMIC DNA]</scope>
    <source>
        <strain evidence="4 5">CM134L-2</strain>
    </source>
</reference>
<name>A0A3S3R641_9SPHI</name>
<feature type="domain" description="FecR protein" evidence="2">
    <location>
        <begin position="183"/>
        <end position="278"/>
    </location>
</feature>
<evidence type="ECO:0000256" key="1">
    <source>
        <dbReference type="SAM" id="Phobius"/>
    </source>
</evidence>
<dbReference type="Pfam" id="PF04773">
    <property type="entry name" value="FecR"/>
    <property type="match status" value="1"/>
</dbReference>
<dbReference type="Proteomes" id="UP000284120">
    <property type="component" value="Unassembled WGS sequence"/>
</dbReference>
<dbReference type="InterPro" id="IPR012373">
    <property type="entry name" value="Ferrdict_sens_TM"/>
</dbReference>
<dbReference type="OrthoDB" id="649666at2"/>
<dbReference type="PANTHER" id="PTHR30273:SF2">
    <property type="entry name" value="PROTEIN FECR"/>
    <property type="match status" value="1"/>
</dbReference>
<evidence type="ECO:0000313" key="4">
    <source>
        <dbReference type="EMBL" id="RWU07448.1"/>
    </source>
</evidence>
<gene>
    <name evidence="4" type="ORF">DPV69_10680</name>
</gene>
<dbReference type="FunFam" id="2.60.120.1440:FF:000001">
    <property type="entry name" value="Putative anti-sigma factor"/>
    <property type="match status" value="1"/>
</dbReference>
<dbReference type="PANTHER" id="PTHR30273">
    <property type="entry name" value="PERIPLASMIC SIGNAL SENSOR AND SIGMA FACTOR ACTIVATOR FECR-RELATED"/>
    <property type="match status" value="1"/>
</dbReference>
<dbReference type="InterPro" id="IPR032508">
    <property type="entry name" value="FecR_C"/>
</dbReference>
<organism evidence="4 5">
    <name type="scientific">Pedobacter chitinilyticus</name>
    <dbReference type="NCBI Taxonomy" id="2233776"/>
    <lineage>
        <taxon>Bacteria</taxon>
        <taxon>Pseudomonadati</taxon>
        <taxon>Bacteroidota</taxon>
        <taxon>Sphingobacteriia</taxon>
        <taxon>Sphingobacteriales</taxon>
        <taxon>Sphingobacteriaceae</taxon>
        <taxon>Pedobacter</taxon>
    </lineage>
</organism>
<dbReference type="RefSeq" id="WP_113647358.1">
    <property type="nucleotide sequence ID" value="NZ_QMHN01000003.1"/>
</dbReference>
<keyword evidence="5" id="KW-1185">Reference proteome</keyword>
<comment type="caution">
    <text evidence="4">The sequence shown here is derived from an EMBL/GenBank/DDBJ whole genome shotgun (WGS) entry which is preliminary data.</text>
</comment>
<feature type="domain" description="Protein FecR C-terminal" evidence="3">
    <location>
        <begin position="320"/>
        <end position="386"/>
    </location>
</feature>
<dbReference type="Pfam" id="PF16344">
    <property type="entry name" value="FecR_C"/>
    <property type="match status" value="1"/>
</dbReference>
<protein>
    <submittedName>
        <fullName evidence="4">FecR family protein</fullName>
    </submittedName>
</protein>
<dbReference type="InterPro" id="IPR006860">
    <property type="entry name" value="FecR"/>
</dbReference>
<dbReference type="Gene3D" id="3.55.50.30">
    <property type="match status" value="1"/>
</dbReference>
<dbReference type="Gene3D" id="2.60.120.1440">
    <property type="match status" value="1"/>
</dbReference>
<accession>A0A3S3R641</accession>
<keyword evidence="1" id="KW-0472">Membrane</keyword>
<keyword evidence="1" id="KW-0812">Transmembrane</keyword>
<evidence type="ECO:0000313" key="5">
    <source>
        <dbReference type="Proteomes" id="UP000284120"/>
    </source>
</evidence>
<proteinExistence type="predicted"/>